<dbReference type="PANTHER" id="PTHR10334">
    <property type="entry name" value="CYSTEINE-RICH SECRETORY PROTEIN-RELATED"/>
    <property type="match status" value="1"/>
</dbReference>
<evidence type="ECO:0000256" key="1">
    <source>
        <dbReference type="SAM" id="MobiDB-lite"/>
    </source>
</evidence>
<feature type="compositionally biased region" description="Polar residues" evidence="1">
    <location>
        <begin position="51"/>
        <end position="69"/>
    </location>
</feature>
<dbReference type="AlphaFoldDB" id="A0A9P6NDC0"/>
<feature type="region of interest" description="Disordered" evidence="1">
    <location>
        <begin position="51"/>
        <end position="162"/>
    </location>
</feature>
<sequence length="358" mass="38615">MISSLSLPSLGRFLILSSLFSSASAQLWGNWLGGLSLSSPTTIKLGSDGYSASYSSPPVTDSTPGSFPYSTPPSQPKKTTPKIIPQPDRPAHNRGHKHKPIPVAKPVPASGSDSTSKSPPPTYGSPPKHPYPIPAAKPVPVSTPYTSPHPTPSQPHPVTGSHQADIDGWLDSHNVERMRYGAPNVTWNPDLVIAASQRAATCYFKHTPNNRYGENIAAGQGSLQEVCNDWANGHNEKDIYNPNGGIGSDTHWTQMVWDTTREIGCCYQTCEQMEGVSLGPGPIKYWVCEYHPAGNVIGQSSEHVRAGEGGAPLPPSQSEAGPAAVSQYAQSRNIPAYGFPMRRTRHRRARLLGMYHKL</sequence>
<dbReference type="Gene3D" id="3.40.33.10">
    <property type="entry name" value="CAP"/>
    <property type="match status" value="1"/>
</dbReference>
<feature type="compositionally biased region" description="Low complexity" evidence="1">
    <location>
        <begin position="76"/>
        <end position="86"/>
    </location>
</feature>
<dbReference type="SMART" id="SM00198">
    <property type="entry name" value="SCP"/>
    <property type="match status" value="1"/>
</dbReference>
<feature type="region of interest" description="Disordered" evidence="1">
    <location>
        <begin position="303"/>
        <end position="324"/>
    </location>
</feature>
<name>A0A9P6NDC0_9BASI</name>
<evidence type="ECO:0000313" key="4">
    <source>
        <dbReference type="EMBL" id="KAG0141616.1"/>
    </source>
</evidence>
<accession>A0A9P6NDC0</accession>
<feature type="signal peptide" evidence="2">
    <location>
        <begin position="1"/>
        <end position="25"/>
    </location>
</feature>
<dbReference type="InterPro" id="IPR001283">
    <property type="entry name" value="CRISP-related"/>
</dbReference>
<dbReference type="SUPFAM" id="SSF55797">
    <property type="entry name" value="PR-1-like"/>
    <property type="match status" value="1"/>
</dbReference>
<reference evidence="4" key="1">
    <citation type="submission" date="2013-11" db="EMBL/GenBank/DDBJ databases">
        <title>Genome sequence of the fusiform rust pathogen reveals effectors for host alternation and coevolution with pine.</title>
        <authorList>
            <consortium name="DOE Joint Genome Institute"/>
            <person name="Smith K."/>
            <person name="Pendleton A."/>
            <person name="Kubisiak T."/>
            <person name="Anderson C."/>
            <person name="Salamov A."/>
            <person name="Aerts A."/>
            <person name="Riley R."/>
            <person name="Clum A."/>
            <person name="Lindquist E."/>
            <person name="Ence D."/>
            <person name="Campbell M."/>
            <person name="Kronenberg Z."/>
            <person name="Feau N."/>
            <person name="Dhillon B."/>
            <person name="Hamelin R."/>
            <person name="Burleigh J."/>
            <person name="Smith J."/>
            <person name="Yandell M."/>
            <person name="Nelson C."/>
            <person name="Grigoriev I."/>
            <person name="Davis J."/>
        </authorList>
    </citation>
    <scope>NUCLEOTIDE SEQUENCE</scope>
    <source>
        <strain evidence="4">G11</strain>
    </source>
</reference>
<dbReference type="Proteomes" id="UP000886653">
    <property type="component" value="Unassembled WGS sequence"/>
</dbReference>
<gene>
    <name evidence="4" type="ORF">CROQUDRAFT_674002</name>
</gene>
<proteinExistence type="predicted"/>
<evidence type="ECO:0000259" key="3">
    <source>
        <dbReference type="SMART" id="SM00198"/>
    </source>
</evidence>
<dbReference type="OrthoDB" id="2505037at2759"/>
<evidence type="ECO:0000256" key="2">
    <source>
        <dbReference type="SAM" id="SignalP"/>
    </source>
</evidence>
<feature type="domain" description="SCP" evidence="3">
    <location>
        <begin position="164"/>
        <end position="298"/>
    </location>
</feature>
<protein>
    <recommendedName>
        <fullName evidence="3">SCP domain-containing protein</fullName>
    </recommendedName>
</protein>
<dbReference type="InterPro" id="IPR035940">
    <property type="entry name" value="CAP_sf"/>
</dbReference>
<comment type="caution">
    <text evidence="4">The sequence shown here is derived from an EMBL/GenBank/DDBJ whole genome shotgun (WGS) entry which is preliminary data.</text>
</comment>
<evidence type="ECO:0000313" key="5">
    <source>
        <dbReference type="Proteomes" id="UP000886653"/>
    </source>
</evidence>
<dbReference type="PRINTS" id="PR00837">
    <property type="entry name" value="V5TPXLIKE"/>
</dbReference>
<keyword evidence="5" id="KW-1185">Reference proteome</keyword>
<keyword evidence="2" id="KW-0732">Signal</keyword>
<organism evidence="4 5">
    <name type="scientific">Cronartium quercuum f. sp. fusiforme G11</name>
    <dbReference type="NCBI Taxonomy" id="708437"/>
    <lineage>
        <taxon>Eukaryota</taxon>
        <taxon>Fungi</taxon>
        <taxon>Dikarya</taxon>
        <taxon>Basidiomycota</taxon>
        <taxon>Pucciniomycotina</taxon>
        <taxon>Pucciniomycetes</taxon>
        <taxon>Pucciniales</taxon>
        <taxon>Coleosporiaceae</taxon>
        <taxon>Cronartium</taxon>
    </lineage>
</organism>
<dbReference type="EMBL" id="MU167378">
    <property type="protein sequence ID" value="KAG0141616.1"/>
    <property type="molecule type" value="Genomic_DNA"/>
</dbReference>
<dbReference type="Pfam" id="PF00188">
    <property type="entry name" value="CAP"/>
    <property type="match status" value="1"/>
</dbReference>
<dbReference type="InterPro" id="IPR014044">
    <property type="entry name" value="CAP_dom"/>
</dbReference>
<feature type="compositionally biased region" description="Pro residues" evidence="1">
    <location>
        <begin position="118"/>
        <end position="137"/>
    </location>
</feature>
<feature type="chain" id="PRO_5040220464" description="SCP domain-containing protein" evidence="2">
    <location>
        <begin position="26"/>
        <end position="358"/>
    </location>
</feature>